<reference evidence="2 3" key="1">
    <citation type="submission" date="2020-08" db="EMBL/GenBank/DDBJ databases">
        <title>Genomic Encyclopedia of Type Strains, Phase III (KMG-III): the genomes of soil and plant-associated and newly described type strains.</title>
        <authorList>
            <person name="Whitman W."/>
        </authorList>
    </citation>
    <scope>NUCLEOTIDE SEQUENCE [LARGE SCALE GENOMIC DNA]</scope>
    <source>
        <strain evidence="2 3">CECT 8897</strain>
    </source>
</reference>
<accession>A0A7W5FUI3</accession>
<evidence type="ECO:0000313" key="3">
    <source>
        <dbReference type="Proteomes" id="UP000541535"/>
    </source>
</evidence>
<keyword evidence="3" id="KW-1185">Reference proteome</keyword>
<protein>
    <submittedName>
        <fullName evidence="2">Uncharacterized protein</fullName>
    </submittedName>
</protein>
<gene>
    <name evidence="2" type="ORF">FHS03_002879</name>
</gene>
<dbReference type="EMBL" id="JACHXD010000007">
    <property type="protein sequence ID" value="MBB3119824.1"/>
    <property type="molecule type" value="Genomic_DNA"/>
</dbReference>
<feature type="region of interest" description="Disordered" evidence="1">
    <location>
        <begin position="47"/>
        <end position="71"/>
    </location>
</feature>
<organism evidence="2 3">
    <name type="scientific">Pseudoduganella violacea</name>
    <dbReference type="NCBI Taxonomy" id="1715466"/>
    <lineage>
        <taxon>Bacteria</taxon>
        <taxon>Pseudomonadati</taxon>
        <taxon>Pseudomonadota</taxon>
        <taxon>Betaproteobacteria</taxon>
        <taxon>Burkholderiales</taxon>
        <taxon>Oxalobacteraceae</taxon>
        <taxon>Telluria group</taxon>
        <taxon>Pseudoduganella</taxon>
    </lineage>
</organism>
<evidence type="ECO:0000256" key="1">
    <source>
        <dbReference type="SAM" id="MobiDB-lite"/>
    </source>
</evidence>
<dbReference type="AlphaFoldDB" id="A0A7W5FUI3"/>
<proteinExistence type="predicted"/>
<comment type="caution">
    <text evidence="2">The sequence shown here is derived from an EMBL/GenBank/DDBJ whole genome shotgun (WGS) entry which is preliminary data.</text>
</comment>
<feature type="compositionally biased region" description="Low complexity" evidence="1">
    <location>
        <begin position="47"/>
        <end position="64"/>
    </location>
</feature>
<dbReference type="Proteomes" id="UP000541535">
    <property type="component" value="Unassembled WGS sequence"/>
</dbReference>
<evidence type="ECO:0000313" key="2">
    <source>
        <dbReference type="EMBL" id="MBB3119824.1"/>
    </source>
</evidence>
<name>A0A7W5FUI3_9BURK</name>
<sequence>MNWLDQHDALDQLSPTISEAVENWLDLQQAQEDDRSSACALADFAAPPATSASPAPPSRSNANAPAPPDAPGTLAASRLASGRGYFWKALFLPEGTRLRVFMRGGGHAEVIGNQLVYEGQPTSPNQFLRLFRGIPRNAWEELCIRFPGEKSWRRAKELRREFGIARRRGSILP</sequence>
<dbReference type="RefSeq" id="WP_183441629.1">
    <property type="nucleotide sequence ID" value="NZ_JACHXD010000007.1"/>
</dbReference>